<dbReference type="InterPro" id="IPR046848">
    <property type="entry name" value="E_motif"/>
</dbReference>
<organism evidence="5 6">
    <name type="scientific">Daucus carota subsp. sativus</name>
    <name type="common">Carrot</name>
    <dbReference type="NCBI Taxonomy" id="79200"/>
    <lineage>
        <taxon>Eukaryota</taxon>
        <taxon>Viridiplantae</taxon>
        <taxon>Streptophyta</taxon>
        <taxon>Embryophyta</taxon>
        <taxon>Tracheophyta</taxon>
        <taxon>Spermatophyta</taxon>
        <taxon>Magnoliopsida</taxon>
        <taxon>eudicotyledons</taxon>
        <taxon>Gunneridae</taxon>
        <taxon>Pentapetalae</taxon>
        <taxon>asterids</taxon>
        <taxon>campanulids</taxon>
        <taxon>Apiales</taxon>
        <taxon>Apiaceae</taxon>
        <taxon>Apioideae</taxon>
        <taxon>Scandiceae</taxon>
        <taxon>Daucinae</taxon>
        <taxon>Daucus</taxon>
        <taxon>Daucus sect. Daucus</taxon>
    </lineage>
</organism>
<accession>A0AAF0XUJ7</accession>
<evidence type="ECO:0000313" key="5">
    <source>
        <dbReference type="EMBL" id="WOH14260.1"/>
    </source>
</evidence>
<dbReference type="InterPro" id="IPR032867">
    <property type="entry name" value="DYW_dom"/>
</dbReference>
<dbReference type="Proteomes" id="UP000077755">
    <property type="component" value="Chromosome 9"/>
</dbReference>
<dbReference type="GO" id="GO:0003723">
    <property type="term" value="F:RNA binding"/>
    <property type="evidence" value="ECO:0007669"/>
    <property type="project" value="InterPro"/>
</dbReference>
<dbReference type="NCBIfam" id="TIGR00756">
    <property type="entry name" value="PPR"/>
    <property type="match status" value="1"/>
</dbReference>
<dbReference type="EMBL" id="CP093351">
    <property type="protein sequence ID" value="WOH14260.1"/>
    <property type="molecule type" value="Genomic_DNA"/>
</dbReference>
<evidence type="ECO:0000256" key="2">
    <source>
        <dbReference type="ARBA" id="ARBA00022737"/>
    </source>
</evidence>
<dbReference type="InterPro" id="IPR046849">
    <property type="entry name" value="E2_motif"/>
</dbReference>
<name>A0AAF0XUJ7_DAUCS</name>
<reference evidence="5" key="2">
    <citation type="submission" date="2022-03" db="EMBL/GenBank/DDBJ databases">
        <title>Draft title - Genomic analysis of global carrot germplasm unveils the trajectory of domestication and the origin of high carotenoid orange carrot.</title>
        <authorList>
            <person name="Iorizzo M."/>
            <person name="Ellison S."/>
            <person name="Senalik D."/>
            <person name="Macko-Podgorni A."/>
            <person name="Grzebelus D."/>
            <person name="Bostan H."/>
            <person name="Rolling W."/>
            <person name="Curaba J."/>
            <person name="Simon P."/>
        </authorList>
    </citation>
    <scope>NUCLEOTIDE SEQUENCE</scope>
    <source>
        <tissue evidence="5">Leaf</tissue>
    </source>
</reference>
<dbReference type="PANTHER" id="PTHR47926">
    <property type="entry name" value="PENTATRICOPEPTIDE REPEAT-CONTAINING PROTEIN"/>
    <property type="match status" value="1"/>
</dbReference>
<protein>
    <recommendedName>
        <fullName evidence="4">DYW domain-containing protein</fullName>
    </recommendedName>
</protein>
<dbReference type="InterPro" id="IPR046960">
    <property type="entry name" value="PPR_At4g14850-like_plant"/>
</dbReference>
<dbReference type="GO" id="GO:0009451">
    <property type="term" value="P:RNA modification"/>
    <property type="evidence" value="ECO:0007669"/>
    <property type="project" value="InterPro"/>
</dbReference>
<dbReference type="PROSITE" id="PS51375">
    <property type="entry name" value="PPR"/>
    <property type="match status" value="1"/>
</dbReference>
<keyword evidence="2" id="KW-0677">Repeat</keyword>
<evidence type="ECO:0000256" key="1">
    <source>
        <dbReference type="ARBA" id="ARBA00006643"/>
    </source>
</evidence>
<dbReference type="InterPro" id="IPR002885">
    <property type="entry name" value="PPR_rpt"/>
</dbReference>
<sequence length="565" mass="63445">MSNVQSIQSNTLSKIQFTTAYIKDTYAACCLFYRMMLLNNEGADNCTYPILGRQVHNHVLKVGFEVDVYVKNTLISMDARKVFDGSGVRDSVSWNSMLAEYVMMGDLHEAKALRLFDEGAKDLVSWTALTIQGLLVSILSACAHLSVVKTGKMIHGLSLRIGIDSYVNLQYDLMHMYSTCGNILAAEEIFKVSYQLDQISWNSMISGYLKCGKSDKARELFDSMSEKDTVTWSLMISCHAQLVRLDEATFVSVISACTHLPTLSLGKWLHACIRKNGFKINAILENAQEFFHGMEEKGVSSWNVLILGFAMIDNICGCSSACRHMGLVEEGRSHFESMIHKQGIAPNIKHYGCMVDLLGRAGLLKEAEELIVSMPMFPEVATWGALLGACERHDDNEMGERIGRKLIELQPYHDGFHVLLSNIYVSKGNWHDVGEIRGMMMRNSMLKTPGCRSIEATGVVYEFLAGDRTHPRIHEIEEMLTEMSKRLRVMGYLPDTNEVSYDVDEEDKETALFRHSEKIAIAFGLVAISPSESIRIIKNFCICTDCHEAAKLVSMAFNREIIIRD</sequence>
<dbReference type="Gene3D" id="1.25.40.10">
    <property type="entry name" value="Tetratricopeptide repeat domain"/>
    <property type="match status" value="2"/>
</dbReference>
<feature type="domain" description="DYW" evidence="4">
    <location>
        <begin position="491"/>
        <end position="565"/>
    </location>
</feature>
<dbReference type="Pfam" id="PF20431">
    <property type="entry name" value="E_motif"/>
    <property type="match status" value="1"/>
</dbReference>
<dbReference type="PANTHER" id="PTHR47926:SF436">
    <property type="entry name" value="PENTATRICOPEPTIDE REPEAT-CONTAINING PROTEIN ELI1, CHLOROPLASTIC-LIKE ISOFORM X2"/>
    <property type="match status" value="1"/>
</dbReference>
<reference evidence="5" key="1">
    <citation type="journal article" date="2016" name="Nat. Genet.">
        <title>A high-quality carrot genome assembly provides new insights into carotenoid accumulation and asterid genome evolution.</title>
        <authorList>
            <person name="Iorizzo M."/>
            <person name="Ellison S."/>
            <person name="Senalik D."/>
            <person name="Zeng P."/>
            <person name="Satapoomin P."/>
            <person name="Huang J."/>
            <person name="Bowman M."/>
            <person name="Iovene M."/>
            <person name="Sanseverino W."/>
            <person name="Cavagnaro P."/>
            <person name="Yildiz M."/>
            <person name="Macko-Podgorni A."/>
            <person name="Moranska E."/>
            <person name="Grzebelus E."/>
            <person name="Grzebelus D."/>
            <person name="Ashrafi H."/>
            <person name="Zheng Z."/>
            <person name="Cheng S."/>
            <person name="Spooner D."/>
            <person name="Van Deynze A."/>
            <person name="Simon P."/>
        </authorList>
    </citation>
    <scope>NUCLEOTIDE SEQUENCE</scope>
    <source>
        <tissue evidence="5">Leaf</tissue>
    </source>
</reference>
<evidence type="ECO:0000256" key="3">
    <source>
        <dbReference type="PROSITE-ProRule" id="PRU00708"/>
    </source>
</evidence>
<dbReference type="GO" id="GO:0008270">
    <property type="term" value="F:zinc ion binding"/>
    <property type="evidence" value="ECO:0007669"/>
    <property type="project" value="InterPro"/>
</dbReference>
<evidence type="ECO:0000313" key="6">
    <source>
        <dbReference type="Proteomes" id="UP000077755"/>
    </source>
</evidence>
<gene>
    <name evidence="5" type="ORF">DCAR_0933777</name>
</gene>
<dbReference type="Pfam" id="PF01535">
    <property type="entry name" value="PPR"/>
    <property type="match status" value="4"/>
</dbReference>
<feature type="repeat" description="PPR" evidence="3">
    <location>
        <begin position="197"/>
        <end position="231"/>
    </location>
</feature>
<dbReference type="InterPro" id="IPR011990">
    <property type="entry name" value="TPR-like_helical_dom_sf"/>
</dbReference>
<proteinExistence type="inferred from homology"/>
<dbReference type="Pfam" id="PF14432">
    <property type="entry name" value="DYW_deaminase"/>
    <property type="match status" value="1"/>
</dbReference>
<comment type="similarity">
    <text evidence="1">Belongs to the PPR family. PCMP-H subfamily.</text>
</comment>
<dbReference type="FunFam" id="1.25.40.10:FF:000242">
    <property type="entry name" value="Pentatricopeptide repeat-containing protein"/>
    <property type="match status" value="1"/>
</dbReference>
<dbReference type="AlphaFoldDB" id="A0AAF0XUJ7"/>
<evidence type="ECO:0000259" key="4">
    <source>
        <dbReference type="Pfam" id="PF14432"/>
    </source>
</evidence>
<keyword evidence="6" id="KW-1185">Reference proteome</keyword>
<dbReference type="Pfam" id="PF20430">
    <property type="entry name" value="Eplus_motif"/>
    <property type="match status" value="1"/>
</dbReference>